<dbReference type="GO" id="GO:0016787">
    <property type="term" value="F:hydrolase activity"/>
    <property type="evidence" value="ECO:0007669"/>
    <property type="project" value="InterPro"/>
</dbReference>
<name>A0A917PHS7_9PSED</name>
<dbReference type="InterPro" id="IPR004843">
    <property type="entry name" value="Calcineurin-like_PHP"/>
</dbReference>
<evidence type="ECO:0000313" key="3">
    <source>
        <dbReference type="Proteomes" id="UP000635983"/>
    </source>
</evidence>
<feature type="domain" description="Calcineurin-like phosphoesterase" evidence="1">
    <location>
        <begin position="29"/>
        <end position="116"/>
    </location>
</feature>
<keyword evidence="2" id="KW-0378">Hydrolase</keyword>
<reference evidence="2" key="2">
    <citation type="submission" date="2020-09" db="EMBL/GenBank/DDBJ databases">
        <authorList>
            <person name="Sun Q."/>
            <person name="Ohkuma M."/>
        </authorList>
    </citation>
    <scope>NUCLEOTIDE SEQUENCE</scope>
    <source>
        <strain evidence="2">JCM 30078</strain>
    </source>
</reference>
<dbReference type="Gene3D" id="3.60.21.10">
    <property type="match status" value="1"/>
</dbReference>
<proteinExistence type="predicted"/>
<dbReference type="AlphaFoldDB" id="A0A917PHS7"/>
<gene>
    <name evidence="2" type="ORF">GCM10009304_01680</name>
</gene>
<dbReference type="RefSeq" id="WP_188981249.1">
    <property type="nucleotide sequence ID" value="NZ_BMPO01000001.1"/>
</dbReference>
<dbReference type="Pfam" id="PF00149">
    <property type="entry name" value="Metallophos"/>
    <property type="match status" value="1"/>
</dbReference>
<evidence type="ECO:0000259" key="1">
    <source>
        <dbReference type="Pfam" id="PF00149"/>
    </source>
</evidence>
<keyword evidence="2" id="KW-0347">Helicase</keyword>
<keyword evidence="2" id="KW-0067">ATP-binding</keyword>
<accession>A0A917PHS7</accession>
<dbReference type="PANTHER" id="PTHR39323:SF1">
    <property type="entry name" value="BLR1149 PROTEIN"/>
    <property type="match status" value="1"/>
</dbReference>
<organism evidence="2 3">
    <name type="scientific">Pseudomonas matsuisoli</name>
    <dbReference type="NCBI Taxonomy" id="1515666"/>
    <lineage>
        <taxon>Bacteria</taxon>
        <taxon>Pseudomonadati</taxon>
        <taxon>Pseudomonadota</taxon>
        <taxon>Gammaproteobacteria</taxon>
        <taxon>Pseudomonadales</taxon>
        <taxon>Pseudomonadaceae</taxon>
        <taxon>Pseudomonas</taxon>
    </lineage>
</organism>
<comment type="caution">
    <text evidence="2">The sequence shown here is derived from an EMBL/GenBank/DDBJ whole genome shotgun (WGS) entry which is preliminary data.</text>
</comment>
<protein>
    <submittedName>
        <fullName evidence="2">DEAD/DEAH box helicase</fullName>
    </submittedName>
</protein>
<keyword evidence="2" id="KW-0547">Nucleotide-binding</keyword>
<dbReference type="CDD" id="cd07391">
    <property type="entry name" value="MPP_PF1019"/>
    <property type="match status" value="1"/>
</dbReference>
<dbReference type="Proteomes" id="UP000635983">
    <property type="component" value="Unassembled WGS sequence"/>
</dbReference>
<dbReference type="InterPro" id="IPR026336">
    <property type="entry name" value="PdeM-like"/>
</dbReference>
<sequence length="217" mass="23810">MTSTLSIDYAGTTLILLADKAIYWPAQRALLIADVHIGKAAAYRRLGQPVPHGTTADNFARIDALLRGHTCERLIVLGDFLHAPESHSIATLDAIGEWRFQHADLDVVLIRGNHDRWAGDPPASLCIHTVAEPLLLGPLALQHEPDAHATHAVIAGHLHPMFRLRGRGREQLRLPCFHIDRKVCLMPAFGLFTGGMNIEATDYSRTYVVADGGLLEV</sequence>
<dbReference type="GO" id="GO:0004386">
    <property type="term" value="F:helicase activity"/>
    <property type="evidence" value="ECO:0007669"/>
    <property type="project" value="UniProtKB-KW"/>
</dbReference>
<dbReference type="EMBL" id="BMPO01000001">
    <property type="protein sequence ID" value="GGJ79492.1"/>
    <property type="molecule type" value="Genomic_DNA"/>
</dbReference>
<evidence type="ECO:0000313" key="2">
    <source>
        <dbReference type="EMBL" id="GGJ79492.1"/>
    </source>
</evidence>
<dbReference type="PANTHER" id="PTHR39323">
    <property type="entry name" value="BLR1149 PROTEIN"/>
    <property type="match status" value="1"/>
</dbReference>
<dbReference type="SUPFAM" id="SSF56300">
    <property type="entry name" value="Metallo-dependent phosphatases"/>
    <property type="match status" value="1"/>
</dbReference>
<reference evidence="2" key="1">
    <citation type="journal article" date="2014" name="Int. J. Syst. Evol. Microbiol.">
        <title>Complete genome sequence of Corynebacterium casei LMG S-19264T (=DSM 44701T), isolated from a smear-ripened cheese.</title>
        <authorList>
            <consortium name="US DOE Joint Genome Institute (JGI-PGF)"/>
            <person name="Walter F."/>
            <person name="Albersmeier A."/>
            <person name="Kalinowski J."/>
            <person name="Ruckert C."/>
        </authorList>
    </citation>
    <scope>NUCLEOTIDE SEQUENCE</scope>
    <source>
        <strain evidence="2">JCM 30078</strain>
    </source>
</reference>
<keyword evidence="3" id="KW-1185">Reference proteome</keyword>
<dbReference type="InterPro" id="IPR029052">
    <property type="entry name" value="Metallo-depent_PP-like"/>
</dbReference>
<dbReference type="NCBIfam" id="TIGR04123">
    <property type="entry name" value="P_estr_lig_assc"/>
    <property type="match status" value="1"/>
</dbReference>
<dbReference type="InterPro" id="IPR024173">
    <property type="entry name" value="Pesterase_MJ0037-like"/>
</dbReference>
<dbReference type="PIRSF" id="PIRSF000887">
    <property type="entry name" value="Pesterase_MJ0037"/>
    <property type="match status" value="1"/>
</dbReference>